<feature type="domain" description="Major fimbrial subunit protein N-terminal" evidence="5">
    <location>
        <begin position="38"/>
        <end position="163"/>
    </location>
</feature>
<dbReference type="EMBL" id="JAPDVH010000001">
    <property type="protein sequence ID" value="MCW4154679.1"/>
    <property type="molecule type" value="Genomic_DNA"/>
</dbReference>
<gene>
    <name evidence="6" type="ORF">ONT23_03775</name>
</gene>
<sequence>MTLRVIIYRLGVIPLLLLLCILAACSQQNLDQEEQGMVSLKVLASPGTKVGEGGTATATLPAKETDIFDLSIFIFNSNGDVIGFTSKDFSDGKPTTAVVVKTRKATGCSVYAVANAKTLNKDTSPFDGVSTLSVFKAKYLSFADAKAPNKDKCLLMMGVSSDFDTSSASSASPATIKLKRLASRIDYTIAVNNDNATTFPIVVDSYQLRNVPTSTFYQQSDFTNPSIPSSTVYADFDKVSTSISSVAAKTSAGTYYVYANTDPSKETYLDIQVHSEVQGAGGTKYTVWKSNFQVKMPDNRVLPNYHYKIDIVINGSVTGQNGGVITTYKAYPYFSGSILNPWDANENRDLDLQ</sequence>
<dbReference type="InterPro" id="IPR029141">
    <property type="entry name" value="FimA_N"/>
</dbReference>
<accession>A0AAW5UIN9</accession>
<comment type="similarity">
    <text evidence="2">Belongs to the bacteroidetes fimbrillin superfamily. FimA/Mfa1 family.</text>
</comment>
<dbReference type="RefSeq" id="WP_264899451.1">
    <property type="nucleotide sequence ID" value="NZ_JAPDVH010000001.1"/>
</dbReference>
<dbReference type="GO" id="GO:0009289">
    <property type="term" value="C:pilus"/>
    <property type="evidence" value="ECO:0007669"/>
    <property type="project" value="UniProtKB-SubCell"/>
</dbReference>
<keyword evidence="3" id="KW-0732">Signal</keyword>
<dbReference type="Pfam" id="PF06321">
    <property type="entry name" value="P_gingi_FimA"/>
    <property type="match status" value="1"/>
</dbReference>
<evidence type="ECO:0000256" key="3">
    <source>
        <dbReference type="ARBA" id="ARBA00022729"/>
    </source>
</evidence>
<reference evidence="6" key="1">
    <citation type="submission" date="2022-11" db="EMBL/GenBank/DDBJ databases">
        <title>Genomic repertoires linked with pathogenic potency of arthritogenic Prevotella copri isolated from the gut of rheumatoid arthritis patients.</title>
        <authorList>
            <person name="Nii T."/>
            <person name="Maeda Y."/>
            <person name="Motooka D."/>
            <person name="Naito M."/>
            <person name="Matsumoto Y."/>
            <person name="Ogawa T."/>
            <person name="Oguro-Igashira E."/>
            <person name="Kishikawa T."/>
            <person name="Yamashita M."/>
            <person name="Koizumi S."/>
            <person name="Kurakawa T."/>
            <person name="Okumura R."/>
            <person name="Kayama H."/>
            <person name="Murakami M."/>
            <person name="Sakaguchi T."/>
            <person name="Das B."/>
            <person name="Nakamura S."/>
            <person name="Okada Y."/>
            <person name="Kumanogoh A."/>
            <person name="Takeda K."/>
        </authorList>
    </citation>
    <scope>NUCLEOTIDE SEQUENCE</scope>
    <source>
        <strain evidence="6">H012_8</strain>
    </source>
</reference>
<evidence type="ECO:0000313" key="7">
    <source>
        <dbReference type="Proteomes" id="UP001209168"/>
    </source>
</evidence>
<evidence type="ECO:0000259" key="5">
    <source>
        <dbReference type="Pfam" id="PF06321"/>
    </source>
</evidence>
<evidence type="ECO:0000256" key="2">
    <source>
        <dbReference type="ARBA" id="ARBA00006011"/>
    </source>
</evidence>
<evidence type="ECO:0000313" key="6">
    <source>
        <dbReference type="EMBL" id="MCW4154679.1"/>
    </source>
</evidence>
<dbReference type="Gene3D" id="2.60.40.3690">
    <property type="match status" value="1"/>
</dbReference>
<keyword evidence="4" id="KW-0281">Fimbrium</keyword>
<dbReference type="Proteomes" id="UP001209168">
    <property type="component" value="Unassembled WGS sequence"/>
</dbReference>
<dbReference type="AlphaFoldDB" id="A0AAW5UIN9"/>
<comment type="caution">
    <text evidence="6">The sequence shown here is derived from an EMBL/GenBank/DDBJ whole genome shotgun (WGS) entry which is preliminary data.</text>
</comment>
<dbReference type="Gene3D" id="2.60.40.2580">
    <property type="match status" value="1"/>
</dbReference>
<evidence type="ECO:0000256" key="1">
    <source>
        <dbReference type="ARBA" id="ARBA00004561"/>
    </source>
</evidence>
<evidence type="ECO:0000256" key="4">
    <source>
        <dbReference type="ARBA" id="ARBA00023263"/>
    </source>
</evidence>
<dbReference type="PROSITE" id="PS51257">
    <property type="entry name" value="PROKAR_LIPOPROTEIN"/>
    <property type="match status" value="1"/>
</dbReference>
<protein>
    <submittedName>
        <fullName evidence="6">Fimbrial protein</fullName>
    </submittedName>
</protein>
<organism evidence="6 7">
    <name type="scientific">Segatella copri</name>
    <dbReference type="NCBI Taxonomy" id="165179"/>
    <lineage>
        <taxon>Bacteria</taxon>
        <taxon>Pseudomonadati</taxon>
        <taxon>Bacteroidota</taxon>
        <taxon>Bacteroidia</taxon>
        <taxon>Bacteroidales</taxon>
        <taxon>Prevotellaceae</taxon>
        <taxon>Segatella</taxon>
    </lineage>
</organism>
<comment type="subcellular location">
    <subcellularLocation>
        <location evidence="1">Fimbrium</location>
    </subcellularLocation>
</comment>
<name>A0AAW5UIN9_9BACT</name>
<proteinExistence type="inferred from homology"/>